<comment type="caution">
    <text evidence="1">The sequence shown here is derived from an EMBL/GenBank/DDBJ whole genome shotgun (WGS) entry which is preliminary data.</text>
</comment>
<reference evidence="1 2" key="1">
    <citation type="submission" date="2017-05" db="EMBL/GenBank/DDBJ databases">
        <authorList>
            <person name="Varghese N."/>
            <person name="Submissions S."/>
        </authorList>
    </citation>
    <scope>NUCLEOTIDE SEQUENCE [LARGE SCALE GENOMIC DNA]</scope>
    <source>
        <strain evidence="1 2">DSM 15360</strain>
    </source>
</reference>
<sequence>MKNKKTTTSTQENQVTNAAIDSVKNISELGKTELLRKKKVDPEIE</sequence>
<dbReference type="Proteomes" id="UP001157915">
    <property type="component" value="Unassembled WGS sequence"/>
</dbReference>
<gene>
    <name evidence="1" type="ORF">SAMN06265367_101704</name>
</gene>
<organism evidence="1 2">
    <name type="scientific">Algoriphagus winogradskyi</name>
    <dbReference type="NCBI Taxonomy" id="237017"/>
    <lineage>
        <taxon>Bacteria</taxon>
        <taxon>Pseudomonadati</taxon>
        <taxon>Bacteroidota</taxon>
        <taxon>Cytophagia</taxon>
        <taxon>Cytophagales</taxon>
        <taxon>Cyclobacteriaceae</taxon>
        <taxon>Algoriphagus</taxon>
    </lineage>
</organism>
<protein>
    <submittedName>
        <fullName evidence="1">Uncharacterized protein</fullName>
    </submittedName>
</protein>
<proteinExistence type="predicted"/>
<dbReference type="RefSeq" id="WP_283411630.1">
    <property type="nucleotide sequence ID" value="NZ_FXUA01000001.1"/>
</dbReference>
<accession>A0ABY1NGI4</accession>
<keyword evidence="2" id="KW-1185">Reference proteome</keyword>
<evidence type="ECO:0000313" key="1">
    <source>
        <dbReference type="EMBL" id="SMP08230.1"/>
    </source>
</evidence>
<evidence type="ECO:0000313" key="2">
    <source>
        <dbReference type="Proteomes" id="UP001157915"/>
    </source>
</evidence>
<name>A0ABY1NGI4_9BACT</name>
<dbReference type="EMBL" id="FXUA01000001">
    <property type="protein sequence ID" value="SMP08230.1"/>
    <property type="molecule type" value="Genomic_DNA"/>
</dbReference>